<gene>
    <name evidence="3" type="ORF">GOARA_050_00070</name>
</gene>
<keyword evidence="2" id="KW-1133">Transmembrane helix</keyword>
<accession>G7H270</accession>
<evidence type="ECO:0000313" key="4">
    <source>
        <dbReference type="Proteomes" id="UP000035088"/>
    </source>
</evidence>
<sequence length="167" mass="17517">MWHDGPVTDPQQQPNGPYEPMPTPPGYPTYPAPGAQPGFANAPTPAPDGGYGQPLVVIGDITVTQTHVITPTGTFPIANTQWSVTDMSVTTEQISQTGLILALVGFVLICALSLLFLLMKDQVTSGYIQVVVTDGTRTHVSNIPAVSPASMADISNRVAYARSLAAA</sequence>
<dbReference type="Proteomes" id="UP000035088">
    <property type="component" value="Unassembled WGS sequence"/>
</dbReference>
<dbReference type="EMBL" id="BAEE01000050">
    <property type="protein sequence ID" value="GAB09945.1"/>
    <property type="molecule type" value="Genomic_DNA"/>
</dbReference>
<keyword evidence="2" id="KW-0472">Membrane</keyword>
<name>G7H270_9ACTN</name>
<keyword evidence="2" id="KW-0812">Transmembrane</keyword>
<evidence type="ECO:0000256" key="1">
    <source>
        <dbReference type="SAM" id="MobiDB-lite"/>
    </source>
</evidence>
<comment type="caution">
    <text evidence="3">The sequence shown here is derived from an EMBL/GenBank/DDBJ whole genome shotgun (WGS) entry which is preliminary data.</text>
</comment>
<feature type="region of interest" description="Disordered" evidence="1">
    <location>
        <begin position="1"/>
        <end position="46"/>
    </location>
</feature>
<dbReference type="RefSeq" id="WP_007322020.1">
    <property type="nucleotide sequence ID" value="NZ_BAEE01000050.1"/>
</dbReference>
<feature type="compositionally biased region" description="Pro residues" evidence="1">
    <location>
        <begin position="17"/>
        <end position="31"/>
    </location>
</feature>
<organism evidence="3 4">
    <name type="scientific">Gordonia araii NBRC 100433</name>
    <dbReference type="NCBI Taxonomy" id="1073574"/>
    <lineage>
        <taxon>Bacteria</taxon>
        <taxon>Bacillati</taxon>
        <taxon>Actinomycetota</taxon>
        <taxon>Actinomycetes</taxon>
        <taxon>Mycobacteriales</taxon>
        <taxon>Gordoniaceae</taxon>
        <taxon>Gordonia</taxon>
    </lineage>
</organism>
<dbReference type="STRING" id="1073574.GOARA_050_00070"/>
<protein>
    <submittedName>
        <fullName evidence="3">Uncharacterized protein</fullName>
    </submittedName>
</protein>
<proteinExistence type="predicted"/>
<keyword evidence="4" id="KW-1185">Reference proteome</keyword>
<evidence type="ECO:0000256" key="2">
    <source>
        <dbReference type="SAM" id="Phobius"/>
    </source>
</evidence>
<reference evidence="3 4" key="1">
    <citation type="submission" date="2011-11" db="EMBL/GenBank/DDBJ databases">
        <title>Whole genome shotgun sequence of Gordonia araii NBRC 100433.</title>
        <authorList>
            <person name="Yoshida Y."/>
            <person name="Hosoyama A."/>
            <person name="Tsuchikane K."/>
            <person name="Katsumata H."/>
            <person name="Yamazaki S."/>
            <person name="Fujita N."/>
        </authorList>
    </citation>
    <scope>NUCLEOTIDE SEQUENCE [LARGE SCALE GENOMIC DNA]</scope>
    <source>
        <strain evidence="3 4">NBRC 100433</strain>
    </source>
</reference>
<feature type="transmembrane region" description="Helical" evidence="2">
    <location>
        <begin position="98"/>
        <end position="119"/>
    </location>
</feature>
<dbReference type="AlphaFoldDB" id="G7H270"/>
<evidence type="ECO:0000313" key="3">
    <source>
        <dbReference type="EMBL" id="GAB09945.1"/>
    </source>
</evidence>